<evidence type="ECO:0000256" key="3">
    <source>
        <dbReference type="ARBA" id="ARBA00022603"/>
    </source>
</evidence>
<reference evidence="12 13" key="1">
    <citation type="submission" date="2024-03" db="EMBL/GenBank/DDBJ databases">
        <title>The Acrasis kona genome and developmental transcriptomes reveal deep origins of eukaryotic multicellular pathways.</title>
        <authorList>
            <person name="Sheikh S."/>
            <person name="Fu C.-J."/>
            <person name="Brown M.W."/>
            <person name="Baldauf S.L."/>
        </authorList>
    </citation>
    <scope>NUCLEOTIDE SEQUENCE [LARGE SCALE GENOMIC DNA]</scope>
    <source>
        <strain evidence="12 13">ATCC MYA-3509</strain>
    </source>
</reference>
<keyword evidence="13" id="KW-1185">Reference proteome</keyword>
<dbReference type="GO" id="GO:0005634">
    <property type="term" value="C:nucleus"/>
    <property type="evidence" value="ECO:0007669"/>
    <property type="project" value="UniProtKB-SubCell"/>
</dbReference>
<evidence type="ECO:0000256" key="4">
    <source>
        <dbReference type="ARBA" id="ARBA00022679"/>
    </source>
</evidence>
<feature type="binding site" evidence="10">
    <location>
        <position position="312"/>
    </location>
    <ligand>
        <name>S-adenosyl-L-methionine</name>
        <dbReference type="ChEBI" id="CHEBI:59789"/>
    </ligand>
</feature>
<dbReference type="PANTHER" id="PTHR23245:SF36">
    <property type="entry name" value="TRNA (GUANINE(37)-N1)-METHYLTRANSFERASE"/>
    <property type="match status" value="1"/>
</dbReference>
<dbReference type="Pfam" id="PF02475">
    <property type="entry name" value="TRM5-TYW2_MTfase"/>
    <property type="match status" value="1"/>
</dbReference>
<evidence type="ECO:0000313" key="12">
    <source>
        <dbReference type="EMBL" id="KAL0476794.1"/>
    </source>
</evidence>
<evidence type="ECO:0000256" key="5">
    <source>
        <dbReference type="ARBA" id="ARBA00022691"/>
    </source>
</evidence>
<dbReference type="InterPro" id="IPR056743">
    <property type="entry name" value="TRM5-TYW2-like_MTfase"/>
</dbReference>
<dbReference type="GO" id="GO:0052906">
    <property type="term" value="F:tRNA (guanine(37)-N1)-methyltransferase activity"/>
    <property type="evidence" value="ECO:0007669"/>
    <property type="project" value="UniProtKB-UniRule"/>
</dbReference>
<comment type="subunit">
    <text evidence="10">Monomer.</text>
</comment>
<dbReference type="InterPro" id="IPR025792">
    <property type="entry name" value="tRNA_Gua_MeTrfase_euk"/>
</dbReference>
<protein>
    <recommendedName>
        <fullName evidence="10">tRNA (guanine(37)-N1)-methyltransferase</fullName>
        <ecNumber evidence="10">2.1.1.228</ecNumber>
    </recommendedName>
    <alternativeName>
        <fullName evidence="10">M1G-methyltransferase</fullName>
    </alternativeName>
    <alternativeName>
        <fullName evidence="10">tRNA [GM37] methyltransferase</fullName>
    </alternativeName>
    <alternativeName>
        <fullName evidence="10">tRNA methyltransferase 5 homolog</fullName>
    </alternativeName>
</protein>
<keyword evidence="2 10" id="KW-0963">Cytoplasm</keyword>
<feature type="domain" description="SAM-dependent methyltransferase TRM5/TYW2-type" evidence="11">
    <location>
        <begin position="135"/>
        <end position="395"/>
    </location>
</feature>
<organism evidence="12 13">
    <name type="scientific">Acrasis kona</name>
    <dbReference type="NCBI Taxonomy" id="1008807"/>
    <lineage>
        <taxon>Eukaryota</taxon>
        <taxon>Discoba</taxon>
        <taxon>Heterolobosea</taxon>
        <taxon>Tetramitia</taxon>
        <taxon>Eutetramitia</taxon>
        <taxon>Acrasidae</taxon>
        <taxon>Acrasis</taxon>
    </lineage>
</organism>
<dbReference type="EC" id="2.1.1.228" evidence="10"/>
<dbReference type="GO" id="GO:0002939">
    <property type="term" value="P:tRNA N1-guanine methylation"/>
    <property type="evidence" value="ECO:0007669"/>
    <property type="project" value="TreeGrafter"/>
</dbReference>
<evidence type="ECO:0000259" key="11">
    <source>
        <dbReference type="PROSITE" id="PS51684"/>
    </source>
</evidence>
<dbReference type="PROSITE" id="PS51684">
    <property type="entry name" value="SAM_MT_TRM5_TYW2"/>
    <property type="match status" value="1"/>
</dbReference>
<evidence type="ECO:0000256" key="1">
    <source>
        <dbReference type="ARBA" id="ARBA00009775"/>
    </source>
</evidence>
<dbReference type="Gene3D" id="3.40.50.150">
    <property type="entry name" value="Vaccinia Virus protein VP39"/>
    <property type="match status" value="1"/>
</dbReference>
<keyword evidence="4 10" id="KW-0808">Transferase</keyword>
<comment type="function">
    <text evidence="10">Specifically methylates the N1 position of guanosine-37 in various cytoplasmic and mitochondrial tRNAs. Methylation is not dependent on the nature of the nucleoside 5' of the target nucleoside. This is the first step in the biosynthesis of wybutosine (yW), a modified base adjacent to the anticodon of tRNAs and required for accurate decoding.</text>
</comment>
<feature type="binding site" evidence="10">
    <location>
        <position position="224"/>
    </location>
    <ligand>
        <name>S-adenosyl-L-methionine</name>
        <dbReference type="ChEBI" id="CHEBI:59789"/>
    </ligand>
</feature>
<evidence type="ECO:0000256" key="9">
    <source>
        <dbReference type="ARBA" id="ARBA00047783"/>
    </source>
</evidence>
<dbReference type="GO" id="GO:0070901">
    <property type="term" value="P:mitochondrial tRNA methylation"/>
    <property type="evidence" value="ECO:0007669"/>
    <property type="project" value="UniProtKB-ARBA"/>
</dbReference>
<name>A0AAW2YIH8_9EUKA</name>
<accession>A0AAW2YIH8</accession>
<feature type="binding site" evidence="10">
    <location>
        <begin position="291"/>
        <end position="292"/>
    </location>
    <ligand>
        <name>S-adenosyl-L-methionine</name>
        <dbReference type="ChEBI" id="CHEBI:59789"/>
    </ligand>
</feature>
<dbReference type="PANTHER" id="PTHR23245">
    <property type="entry name" value="TRNA METHYLTRANSFERASE"/>
    <property type="match status" value="1"/>
</dbReference>
<dbReference type="InterPro" id="IPR056744">
    <property type="entry name" value="TRM5/TYW2-like_N"/>
</dbReference>
<feature type="binding site" evidence="10">
    <location>
        <begin position="263"/>
        <end position="264"/>
    </location>
    <ligand>
        <name>S-adenosyl-L-methionine</name>
        <dbReference type="ChEBI" id="CHEBI:59789"/>
    </ligand>
</feature>
<keyword evidence="5 10" id="KW-0949">S-adenosyl-L-methionine</keyword>
<keyword evidence="7 10" id="KW-0496">Mitochondrion</keyword>
<evidence type="ECO:0000256" key="10">
    <source>
        <dbReference type="HAMAP-Rule" id="MF_03152"/>
    </source>
</evidence>
<sequence>MSDSALKLDKTIFEKEIHCVSIRVPSKCANKFMKNFGGHLLDMKKFKPIVEDNIIKNNNYRLLILNQKYKKLDLSDLPKDKRDFIFQVQQEEQSADVELFKCEPYNIKVGYDSMPAEEVFRKILPESIKEVPSSYEQVGHIAHINLKDDVLPYKHIIGQVIIDKSPSVKTVVNKVGNISTQFREFHMEVLAGENDLNVDMNEHGFRYKFDYSKVYWNSRLGTEHQRLPKLFNKDDIVADMFAGVGPFAIPASKNAKCAVHANDLNPNSYEYLKQNVKLNKVEKLVTCYNMDGREFIKHLVEKEIKFTQVIMNLPASAVEFIDVFKGLFTAEYTPLPVIHCYTFIRNDQEESSESLAKQSVRDVLGVNDITFTSVYNVRNIAPKKDMYCVSFKLPVNHKRKLELTDTQESSDSKKLKPQ</sequence>
<gene>
    <name evidence="12" type="ORF">AKO1_006717</name>
</gene>
<dbReference type="FunFam" id="3.30.300.110:FF:000001">
    <property type="entry name" value="tRNA (guanine(37)-N1)-methyltransferase"/>
    <property type="match status" value="1"/>
</dbReference>
<dbReference type="InterPro" id="IPR029063">
    <property type="entry name" value="SAM-dependent_MTases_sf"/>
</dbReference>
<dbReference type="HAMAP" id="MF_03152">
    <property type="entry name" value="TRM5"/>
    <property type="match status" value="1"/>
</dbReference>
<evidence type="ECO:0000313" key="13">
    <source>
        <dbReference type="Proteomes" id="UP001431209"/>
    </source>
</evidence>
<comment type="similarity">
    <text evidence="1">Belongs to the class I-like SAM-binding methyltransferase superfamily. TRM5/TYW2 family.</text>
</comment>
<comment type="similarity">
    <text evidence="10">Belongs to the TRM5 / TYW2 family.</text>
</comment>
<dbReference type="Gene3D" id="3.30.300.110">
    <property type="entry name" value="Met-10+ protein-like domains"/>
    <property type="match status" value="1"/>
</dbReference>
<dbReference type="AlphaFoldDB" id="A0AAW2YIH8"/>
<comment type="caution">
    <text evidence="12">The sequence shown here is derived from an EMBL/GenBank/DDBJ whole genome shotgun (WGS) entry which is preliminary data.</text>
</comment>
<comment type="catalytic activity">
    <reaction evidence="9 10">
        <text>guanosine(37) in tRNA + S-adenosyl-L-methionine = N(1)-methylguanosine(37) in tRNA + S-adenosyl-L-homocysteine + H(+)</text>
        <dbReference type="Rhea" id="RHEA:36899"/>
        <dbReference type="Rhea" id="RHEA-COMP:10145"/>
        <dbReference type="Rhea" id="RHEA-COMP:10147"/>
        <dbReference type="ChEBI" id="CHEBI:15378"/>
        <dbReference type="ChEBI" id="CHEBI:57856"/>
        <dbReference type="ChEBI" id="CHEBI:59789"/>
        <dbReference type="ChEBI" id="CHEBI:73542"/>
        <dbReference type="ChEBI" id="CHEBI:74269"/>
        <dbReference type="EC" id="2.1.1.228"/>
    </reaction>
</comment>
<proteinExistence type="inferred from homology"/>
<keyword evidence="8 10" id="KW-0539">Nucleus</keyword>
<comment type="subcellular location">
    <subcellularLocation>
        <location evidence="10">Mitochondrion matrix</location>
    </subcellularLocation>
    <subcellularLocation>
        <location evidence="10">Nucleus</location>
    </subcellularLocation>
    <subcellularLocation>
        <location evidence="10">Cytoplasm</location>
    </subcellularLocation>
    <text evidence="10">Predominantly in the mitochondria and in the nucleus.</text>
</comment>
<keyword evidence="3 10" id="KW-0489">Methyltransferase</keyword>
<evidence type="ECO:0000256" key="8">
    <source>
        <dbReference type="ARBA" id="ARBA00023242"/>
    </source>
</evidence>
<evidence type="ECO:0000256" key="2">
    <source>
        <dbReference type="ARBA" id="ARBA00022490"/>
    </source>
</evidence>
<dbReference type="CDD" id="cd02440">
    <property type="entry name" value="AdoMet_MTases"/>
    <property type="match status" value="1"/>
</dbReference>
<dbReference type="EMBL" id="JAOPGA020000094">
    <property type="protein sequence ID" value="KAL0476794.1"/>
    <property type="molecule type" value="Genomic_DNA"/>
</dbReference>
<dbReference type="GO" id="GO:0005759">
    <property type="term" value="C:mitochondrial matrix"/>
    <property type="evidence" value="ECO:0007669"/>
    <property type="project" value="UniProtKB-SubCell"/>
</dbReference>
<dbReference type="Pfam" id="PF25133">
    <property type="entry name" value="TYW2_N_2"/>
    <property type="match status" value="1"/>
</dbReference>
<evidence type="ECO:0000256" key="7">
    <source>
        <dbReference type="ARBA" id="ARBA00023128"/>
    </source>
</evidence>
<dbReference type="InterPro" id="IPR030382">
    <property type="entry name" value="MeTrfase_TRM5/TYW2"/>
</dbReference>
<dbReference type="SUPFAM" id="SSF53335">
    <property type="entry name" value="S-adenosyl-L-methionine-dependent methyltransferases"/>
    <property type="match status" value="1"/>
</dbReference>
<keyword evidence="6 10" id="KW-0819">tRNA processing</keyword>
<evidence type="ECO:0000256" key="6">
    <source>
        <dbReference type="ARBA" id="ARBA00022694"/>
    </source>
</evidence>
<dbReference type="Proteomes" id="UP001431209">
    <property type="component" value="Unassembled WGS sequence"/>
</dbReference>